<feature type="transmembrane region" description="Helical" evidence="1">
    <location>
        <begin position="50"/>
        <end position="68"/>
    </location>
</feature>
<dbReference type="Proteomes" id="UP000622475">
    <property type="component" value="Unassembled WGS sequence"/>
</dbReference>
<evidence type="ECO:0000313" key="2">
    <source>
        <dbReference type="EMBL" id="MBE9663965.1"/>
    </source>
</evidence>
<accession>A0A929PYZ3</accession>
<organism evidence="2 3">
    <name type="scientific">Mucilaginibacter myungsuensis</name>
    <dbReference type="NCBI Taxonomy" id="649104"/>
    <lineage>
        <taxon>Bacteria</taxon>
        <taxon>Pseudomonadati</taxon>
        <taxon>Bacteroidota</taxon>
        <taxon>Sphingobacteriia</taxon>
        <taxon>Sphingobacteriales</taxon>
        <taxon>Sphingobacteriaceae</taxon>
        <taxon>Mucilaginibacter</taxon>
    </lineage>
</organism>
<keyword evidence="3" id="KW-1185">Reference proteome</keyword>
<dbReference type="AlphaFoldDB" id="A0A929PYZ3"/>
<sequence>MAKNEGNDLGGGARNYVKFTGIAFQMIIIIGVMTFAGYKIDESARHDPMWVTAIMSLAGVLISLYLIIRSLKN</sequence>
<name>A0A929PYZ3_9SPHI</name>
<gene>
    <name evidence="2" type="ORF">IRJ16_18930</name>
</gene>
<dbReference type="EMBL" id="JADFFL010000008">
    <property type="protein sequence ID" value="MBE9663965.1"/>
    <property type="molecule type" value="Genomic_DNA"/>
</dbReference>
<evidence type="ECO:0000313" key="3">
    <source>
        <dbReference type="Proteomes" id="UP000622475"/>
    </source>
</evidence>
<dbReference type="RefSeq" id="WP_194113213.1">
    <property type="nucleotide sequence ID" value="NZ_JADFFL010000008.1"/>
</dbReference>
<reference evidence="2" key="1">
    <citation type="submission" date="2020-10" db="EMBL/GenBank/DDBJ databases">
        <title>Mucilaginibacter mali sp. nov., isolated from rhizosphere soil of apple orchard.</title>
        <authorList>
            <person name="Lee J.-S."/>
            <person name="Kim H.S."/>
            <person name="Kim J.-S."/>
        </authorList>
    </citation>
    <scope>NUCLEOTIDE SEQUENCE</scope>
    <source>
        <strain evidence="2">KCTC 22746</strain>
    </source>
</reference>
<keyword evidence="1" id="KW-1133">Transmembrane helix</keyword>
<dbReference type="InterPro" id="IPR032820">
    <property type="entry name" value="ATPase_put"/>
</dbReference>
<keyword evidence="1" id="KW-0812">Transmembrane</keyword>
<keyword evidence="1" id="KW-0472">Membrane</keyword>
<dbReference type="Pfam" id="PF09527">
    <property type="entry name" value="ATPase_gene1"/>
    <property type="match status" value="1"/>
</dbReference>
<feature type="transmembrane region" description="Helical" evidence="1">
    <location>
        <begin position="16"/>
        <end position="38"/>
    </location>
</feature>
<evidence type="ECO:0000256" key="1">
    <source>
        <dbReference type="SAM" id="Phobius"/>
    </source>
</evidence>
<comment type="caution">
    <text evidence="2">The sequence shown here is derived from an EMBL/GenBank/DDBJ whole genome shotgun (WGS) entry which is preliminary data.</text>
</comment>
<proteinExistence type="predicted"/>
<protein>
    <submittedName>
        <fullName evidence="2">AtpZ/AtpI family protein</fullName>
    </submittedName>
</protein>